<evidence type="ECO:0000313" key="4">
    <source>
        <dbReference type="Proteomes" id="UP001139353"/>
    </source>
</evidence>
<dbReference type="InterPro" id="IPR008979">
    <property type="entry name" value="Galactose-bd-like_sf"/>
</dbReference>
<evidence type="ECO:0000259" key="1">
    <source>
        <dbReference type="Pfam" id="PF04862"/>
    </source>
</evidence>
<dbReference type="InterPro" id="IPR006946">
    <property type="entry name" value="DGR2-like_dom"/>
</dbReference>
<dbReference type="InterPro" id="IPR013424">
    <property type="entry name" value="Ice-binding_C"/>
</dbReference>
<comment type="caution">
    <text evidence="3">The sequence shown here is derived from an EMBL/GenBank/DDBJ whole genome shotgun (WGS) entry which is preliminary data.</text>
</comment>
<feature type="domain" description="DUF642" evidence="1">
    <location>
        <begin position="49"/>
        <end position="194"/>
    </location>
</feature>
<dbReference type="Pfam" id="PF04862">
    <property type="entry name" value="DUF642"/>
    <property type="match status" value="1"/>
</dbReference>
<reference evidence="3" key="1">
    <citation type="submission" date="2021-11" db="EMBL/GenBank/DDBJ databases">
        <title>BS-T2-15 a new species belonging to the Comamonadaceae family isolated from the soil of a French oak forest.</title>
        <authorList>
            <person name="Mieszkin S."/>
            <person name="Alain K."/>
        </authorList>
    </citation>
    <scope>NUCLEOTIDE SEQUENCE</scope>
    <source>
        <strain evidence="3">BS-T2-15</strain>
    </source>
</reference>
<keyword evidence="4" id="KW-1185">Reference proteome</keyword>
<dbReference type="RefSeq" id="WP_275685068.1">
    <property type="nucleotide sequence ID" value="NZ_JAJLJH010000011.1"/>
</dbReference>
<dbReference type="AlphaFoldDB" id="A0A9X1YMI3"/>
<gene>
    <name evidence="3" type="ORF">LPC04_25195</name>
</gene>
<sequence length="239" mass="24459">MSRAAFTEEIAMHNFTHGGSPRTAVRALAAAALMSAALATAGAATGPDLLVNGSFEVGDQGMVGPGDRVSLGSAAIAGWTVASSPVVWGAPGDVGAASDGISFVDLGGAGRPQISQWVTTVADQAYRLSFDLGTPYREPNDPGVSVAVGAGPGRFAEFHAVNESFVQAYRHIDFDFIAGGDRTDVVFAEFGIDEHVDLDNVSLAAFSAAAVPEPASWALLAAGLLGIRFARRRGRVAGA</sequence>
<dbReference type="NCBIfam" id="TIGR02595">
    <property type="entry name" value="PEP_CTERM"/>
    <property type="match status" value="1"/>
</dbReference>
<dbReference type="SUPFAM" id="SSF49785">
    <property type="entry name" value="Galactose-binding domain-like"/>
    <property type="match status" value="1"/>
</dbReference>
<evidence type="ECO:0000313" key="3">
    <source>
        <dbReference type="EMBL" id="MCK9689024.1"/>
    </source>
</evidence>
<dbReference type="Proteomes" id="UP001139353">
    <property type="component" value="Unassembled WGS sequence"/>
</dbReference>
<feature type="domain" description="Ice-binding protein C-terminal" evidence="2">
    <location>
        <begin position="210"/>
        <end position="233"/>
    </location>
</feature>
<evidence type="ECO:0000259" key="2">
    <source>
        <dbReference type="Pfam" id="PF07589"/>
    </source>
</evidence>
<organism evidence="3 4">
    <name type="scientific">Scleromatobacter humisilvae</name>
    <dbReference type="NCBI Taxonomy" id="2897159"/>
    <lineage>
        <taxon>Bacteria</taxon>
        <taxon>Pseudomonadati</taxon>
        <taxon>Pseudomonadota</taxon>
        <taxon>Betaproteobacteria</taxon>
        <taxon>Burkholderiales</taxon>
        <taxon>Sphaerotilaceae</taxon>
        <taxon>Scleromatobacter</taxon>
    </lineage>
</organism>
<name>A0A9X1YMI3_9BURK</name>
<dbReference type="Gene3D" id="2.60.120.260">
    <property type="entry name" value="Galactose-binding domain-like"/>
    <property type="match status" value="1"/>
</dbReference>
<accession>A0A9X1YMI3</accession>
<protein>
    <submittedName>
        <fullName evidence="3">DUF642 domain-containing protein</fullName>
    </submittedName>
</protein>
<dbReference type="EMBL" id="JAJLJH010000011">
    <property type="protein sequence ID" value="MCK9689024.1"/>
    <property type="molecule type" value="Genomic_DNA"/>
</dbReference>
<dbReference type="Pfam" id="PF07589">
    <property type="entry name" value="PEP-CTERM"/>
    <property type="match status" value="1"/>
</dbReference>
<proteinExistence type="predicted"/>